<dbReference type="RefSeq" id="WP_263076163.1">
    <property type="nucleotide sequence ID" value="NZ_CP089977.1"/>
</dbReference>
<dbReference type="Pfam" id="PF09997">
    <property type="entry name" value="DUF2238"/>
    <property type="match status" value="1"/>
</dbReference>
<name>A0ABY6F3K0_9GAMM</name>
<reference evidence="2" key="1">
    <citation type="submission" date="2021-12" db="EMBL/GenBank/DDBJ databases">
        <title>taxonomy of Moraxella sp. ZY201224.</title>
        <authorList>
            <person name="Li F."/>
        </authorList>
    </citation>
    <scope>NUCLEOTIDE SEQUENCE</scope>
    <source>
        <strain evidence="2">ZY201224</strain>
    </source>
</reference>
<evidence type="ECO:0000256" key="1">
    <source>
        <dbReference type="SAM" id="Phobius"/>
    </source>
</evidence>
<evidence type="ECO:0000313" key="2">
    <source>
        <dbReference type="EMBL" id="UXZ04672.1"/>
    </source>
</evidence>
<keyword evidence="3" id="KW-1185">Reference proteome</keyword>
<feature type="transmembrane region" description="Helical" evidence="1">
    <location>
        <begin position="135"/>
        <end position="153"/>
    </location>
</feature>
<dbReference type="EMBL" id="CP089977">
    <property type="protein sequence ID" value="UXZ04672.1"/>
    <property type="molecule type" value="Genomic_DNA"/>
</dbReference>
<feature type="transmembrane region" description="Helical" evidence="1">
    <location>
        <begin position="55"/>
        <end position="75"/>
    </location>
</feature>
<keyword evidence="1" id="KW-1133">Transmembrane helix</keyword>
<sequence length="201" mass="23345">MPKPLITSLSVLLLAITIASIKPLYWQSYLLHQMGTLILMIPMAYLFVKHKISTTSLYAMTAFLLLHIFGAVWSYSYVPYDEWSMAIFGISISDTFNFKRNMYDRMVHFGYGLLLYPLIYDVIKRHFYQNTHRQFVFIALLINMASSLMYEWFEWGLTLVLSQNDAENYNGQQGDMWDAHKDMALAFVGAIITSTVYPKKS</sequence>
<dbReference type="InterPro" id="IPR014509">
    <property type="entry name" value="YjdF-like"/>
</dbReference>
<gene>
    <name evidence="2" type="ORF">LU297_08910</name>
</gene>
<organism evidence="2 3">
    <name type="scientific">Moraxella nasicaprae</name>
    <dbReference type="NCBI Taxonomy" id="2904122"/>
    <lineage>
        <taxon>Bacteria</taxon>
        <taxon>Pseudomonadati</taxon>
        <taxon>Pseudomonadota</taxon>
        <taxon>Gammaproteobacteria</taxon>
        <taxon>Moraxellales</taxon>
        <taxon>Moraxellaceae</taxon>
        <taxon>Moraxella</taxon>
    </lineage>
</organism>
<keyword evidence="1" id="KW-0812">Transmembrane</keyword>
<evidence type="ECO:0000313" key="3">
    <source>
        <dbReference type="Proteomes" id="UP001063782"/>
    </source>
</evidence>
<protein>
    <submittedName>
        <fullName evidence="2">DUF2238 domain-containing protein</fullName>
    </submittedName>
</protein>
<keyword evidence="1" id="KW-0472">Membrane</keyword>
<accession>A0ABY6F3K0</accession>
<feature type="transmembrane region" description="Helical" evidence="1">
    <location>
        <begin position="106"/>
        <end position="123"/>
    </location>
</feature>
<feature type="transmembrane region" description="Helical" evidence="1">
    <location>
        <begin position="29"/>
        <end position="48"/>
    </location>
</feature>
<proteinExistence type="predicted"/>
<dbReference type="Proteomes" id="UP001063782">
    <property type="component" value="Chromosome"/>
</dbReference>